<dbReference type="PANTHER" id="PTHR13078">
    <property type="entry name" value="PEROXISOMAL MULTIFUNCTIONAL ENZYME TYPE 2-RELATED"/>
    <property type="match status" value="1"/>
</dbReference>
<dbReference type="InterPro" id="IPR054357">
    <property type="entry name" value="MFE-2_N"/>
</dbReference>
<dbReference type="InterPro" id="IPR029069">
    <property type="entry name" value="HotDog_dom_sf"/>
</dbReference>
<proteinExistence type="predicted"/>
<gene>
    <name evidence="4" type="ORF">BN112_2670</name>
</gene>
<dbReference type="EMBL" id="HE965806">
    <property type="protein sequence ID" value="CCJ54587.1"/>
    <property type="molecule type" value="Genomic_DNA"/>
</dbReference>
<feature type="region of interest" description="Disordered" evidence="1">
    <location>
        <begin position="153"/>
        <end position="174"/>
    </location>
</feature>
<dbReference type="GO" id="GO:0003857">
    <property type="term" value="F:(3S)-3-hydroxyacyl-CoA dehydrogenase (NAD+) activity"/>
    <property type="evidence" value="ECO:0007669"/>
    <property type="project" value="TreeGrafter"/>
</dbReference>
<reference evidence="4 5" key="1">
    <citation type="journal article" date="2012" name="BMC Genomics">
        <title>Comparative genomics of the classical Bordetella subspecies: the evolution and exchange of virulence-associated diversity amongst closely related pathogens.</title>
        <authorList>
            <person name="Park J."/>
            <person name="Zhang Y."/>
            <person name="Buboltz A.M."/>
            <person name="Zhang X."/>
            <person name="Schuster S.C."/>
            <person name="Ahuja U."/>
            <person name="Liu M."/>
            <person name="Miller J.F."/>
            <person name="Sebaihia M."/>
            <person name="Bentley S.D."/>
            <person name="Parkhill J."/>
            <person name="Harvill E.T."/>
        </authorList>
    </citation>
    <scope>NUCLEOTIDE SEQUENCE [LARGE SCALE GENOMIC DNA]</scope>
    <source>
        <strain evidence="4 5">253</strain>
    </source>
</reference>
<dbReference type="Pfam" id="PF01575">
    <property type="entry name" value="MaoC_dehydratas"/>
    <property type="match status" value="1"/>
</dbReference>
<evidence type="ECO:0000256" key="1">
    <source>
        <dbReference type="SAM" id="MobiDB-lite"/>
    </source>
</evidence>
<dbReference type="SUPFAM" id="SSF54637">
    <property type="entry name" value="Thioesterase/thiol ester dehydrase-isomerase"/>
    <property type="match status" value="2"/>
</dbReference>
<name>A0A0C6P7G4_BORBO</name>
<dbReference type="Proteomes" id="UP000007564">
    <property type="component" value="Chromosome"/>
</dbReference>
<sequence>MRAAMAIDPDRLLAAEIPAVEQQYDWRQCVLYALGIGAGLDPEDGLDLPFVDETRLKVAPTFACVLADPGFWMRDLPLGLDWLRTVHGEQSMRVHRPLAGRASVRGVTRIVDVADKGRDKGALIYAERELIDLADGAPLATLSQTVFCRGDGGFGGKPSARPPPPPVPARAPDASVHARTSPQSALIYRLSADLNPLHIDPAVARRAGFPRPILHGMASFGAVGQALVKACCGGEPAAVRGMGGRFSAPVFPGETVRVDIWRAGPGRAAFQARVAARDVVVMDNGTFDYEA</sequence>
<dbReference type="GO" id="GO:0044594">
    <property type="term" value="F:17-beta-hydroxysteroid dehydrogenase (NAD+) activity"/>
    <property type="evidence" value="ECO:0007669"/>
    <property type="project" value="TreeGrafter"/>
</dbReference>
<dbReference type="InterPro" id="IPR002539">
    <property type="entry name" value="MaoC-like_dom"/>
</dbReference>
<dbReference type="GO" id="GO:0006635">
    <property type="term" value="P:fatty acid beta-oxidation"/>
    <property type="evidence" value="ECO:0007669"/>
    <property type="project" value="TreeGrafter"/>
</dbReference>
<evidence type="ECO:0000259" key="2">
    <source>
        <dbReference type="Pfam" id="PF01575"/>
    </source>
</evidence>
<dbReference type="AlphaFoldDB" id="A0A0C6P7G4"/>
<dbReference type="OrthoDB" id="5522043at2"/>
<feature type="domain" description="MaoC-like" evidence="2">
    <location>
        <begin position="168"/>
        <end position="278"/>
    </location>
</feature>
<evidence type="ECO:0000313" key="4">
    <source>
        <dbReference type="EMBL" id="CCJ54587.1"/>
    </source>
</evidence>
<protein>
    <submittedName>
        <fullName evidence="4">Putative hydratase</fullName>
    </submittedName>
</protein>
<dbReference type="KEGG" id="bbh:BN112_2670"/>
<feature type="compositionally biased region" description="Pro residues" evidence="1">
    <location>
        <begin position="160"/>
        <end position="169"/>
    </location>
</feature>
<accession>A0A0C6P7G4</accession>
<feature type="domain" description="Peroxisomal multifunctional enzyme type 2-like N-terminal" evidence="3">
    <location>
        <begin position="23"/>
        <end position="150"/>
    </location>
</feature>
<dbReference type="Gene3D" id="3.10.129.10">
    <property type="entry name" value="Hotdog Thioesterase"/>
    <property type="match status" value="1"/>
</dbReference>
<dbReference type="GO" id="GO:0004300">
    <property type="term" value="F:enoyl-CoA hydratase activity"/>
    <property type="evidence" value="ECO:0007669"/>
    <property type="project" value="TreeGrafter"/>
</dbReference>
<organism evidence="4 5">
    <name type="scientific">Bordetella bronchiseptica 253</name>
    <dbReference type="NCBI Taxonomy" id="568707"/>
    <lineage>
        <taxon>Bacteria</taxon>
        <taxon>Pseudomonadati</taxon>
        <taxon>Pseudomonadota</taxon>
        <taxon>Betaproteobacteria</taxon>
        <taxon>Burkholderiales</taxon>
        <taxon>Alcaligenaceae</taxon>
        <taxon>Bordetella</taxon>
    </lineage>
</organism>
<dbReference type="PANTHER" id="PTHR13078:SF56">
    <property type="entry name" value="PEROXISOMAL MULTIFUNCTIONAL ENZYME TYPE 2"/>
    <property type="match status" value="1"/>
</dbReference>
<dbReference type="CDD" id="cd03448">
    <property type="entry name" value="HDE_HSD"/>
    <property type="match status" value="1"/>
</dbReference>
<evidence type="ECO:0000259" key="3">
    <source>
        <dbReference type="Pfam" id="PF22622"/>
    </source>
</evidence>
<dbReference type="HOGENOM" id="CLU_040078_1_0_4"/>
<dbReference type="Pfam" id="PF22622">
    <property type="entry name" value="MFE-2_hydrat-2_N"/>
    <property type="match status" value="1"/>
</dbReference>
<evidence type="ECO:0000313" key="5">
    <source>
        <dbReference type="Proteomes" id="UP000007564"/>
    </source>
</evidence>